<dbReference type="HOGENOM" id="CLU_2809851_0_0_9"/>
<evidence type="ECO:0000313" key="1">
    <source>
        <dbReference type="EMBL" id="EDK24485.1"/>
    </source>
</evidence>
<evidence type="ECO:0000313" key="2">
    <source>
        <dbReference type="Proteomes" id="UP000003577"/>
    </source>
</evidence>
<gene>
    <name evidence="1" type="ORF">RUMTOR_01214</name>
</gene>
<organism evidence="1 2">
    <name type="scientific">[Ruminococcus] torques ATCC 27756</name>
    <dbReference type="NCBI Taxonomy" id="411460"/>
    <lineage>
        <taxon>Bacteria</taxon>
        <taxon>Bacillati</taxon>
        <taxon>Bacillota</taxon>
        <taxon>Clostridia</taxon>
        <taxon>Lachnospirales</taxon>
        <taxon>Lachnospiraceae</taxon>
        <taxon>Mediterraneibacter</taxon>
    </lineage>
</organism>
<protein>
    <submittedName>
        <fullName evidence="1">Uncharacterized protein</fullName>
    </submittedName>
</protein>
<sequence>MRQCSENRREQKTGDKDVFTGKFIGSKHNKSPFISRKVFYIVYAEVRKSALEKLVIMHKNKCILYGK</sequence>
<dbReference type="EMBL" id="AAVP02000004">
    <property type="protein sequence ID" value="EDK24485.1"/>
    <property type="molecule type" value="Genomic_DNA"/>
</dbReference>
<accession>A5KLV9</accession>
<dbReference type="AlphaFoldDB" id="A5KLV9"/>
<comment type="caution">
    <text evidence="1">The sequence shown here is derived from an EMBL/GenBank/DDBJ whole genome shotgun (WGS) entry which is preliminary data.</text>
</comment>
<dbReference type="Proteomes" id="UP000003577">
    <property type="component" value="Unassembled WGS sequence"/>
</dbReference>
<reference evidence="1 2" key="2">
    <citation type="submission" date="2007-04" db="EMBL/GenBank/DDBJ databases">
        <title>Draft genome sequence of Ruminococcus torques (ATCC 27756).</title>
        <authorList>
            <person name="Sudarsanam P."/>
            <person name="Ley R."/>
            <person name="Guruge J."/>
            <person name="Turnbaugh P.J."/>
            <person name="Mahowald M."/>
            <person name="Liep D."/>
            <person name="Gordon J."/>
        </authorList>
    </citation>
    <scope>NUCLEOTIDE SEQUENCE [LARGE SCALE GENOMIC DNA]</scope>
    <source>
        <strain evidence="1 2">ATCC 27756</strain>
    </source>
</reference>
<name>A5KLV9_9FIRM</name>
<proteinExistence type="predicted"/>
<reference evidence="1 2" key="1">
    <citation type="submission" date="2007-03" db="EMBL/GenBank/DDBJ databases">
        <authorList>
            <person name="Fulton L."/>
            <person name="Clifton S."/>
            <person name="Fulton B."/>
            <person name="Xu J."/>
            <person name="Minx P."/>
            <person name="Pepin K.H."/>
            <person name="Johnson M."/>
            <person name="Thiruvilangam P."/>
            <person name="Bhonagiri V."/>
            <person name="Nash W.E."/>
            <person name="Mardis E.R."/>
            <person name="Wilson R.K."/>
        </authorList>
    </citation>
    <scope>NUCLEOTIDE SEQUENCE [LARGE SCALE GENOMIC DNA]</scope>
    <source>
        <strain evidence="1 2">ATCC 27756</strain>
    </source>
</reference>
<dbReference type="PaxDb" id="411460-RUMTOR_01214"/>